<gene>
    <name evidence="16" type="ORF">PAPOLLO_LOCUS23707</name>
</gene>
<dbReference type="GO" id="GO:0005506">
    <property type="term" value="F:iron ion binding"/>
    <property type="evidence" value="ECO:0007669"/>
    <property type="project" value="InterPro"/>
</dbReference>
<feature type="region of interest" description="Disordered" evidence="15">
    <location>
        <begin position="1"/>
        <end position="24"/>
    </location>
</feature>
<evidence type="ECO:0000256" key="1">
    <source>
        <dbReference type="ARBA" id="ARBA00004496"/>
    </source>
</evidence>
<evidence type="ECO:0000256" key="2">
    <source>
        <dbReference type="ARBA" id="ARBA00005167"/>
    </source>
</evidence>
<dbReference type="Pfam" id="PF05153">
    <property type="entry name" value="MIOX"/>
    <property type="match status" value="1"/>
</dbReference>
<evidence type="ECO:0000313" key="16">
    <source>
        <dbReference type="EMBL" id="CAG5046943.1"/>
    </source>
</evidence>
<evidence type="ECO:0000256" key="8">
    <source>
        <dbReference type="ARBA" id="ARBA00023002"/>
    </source>
</evidence>
<dbReference type="AlphaFoldDB" id="A0A8S3XYG4"/>
<evidence type="ECO:0000313" key="17">
    <source>
        <dbReference type="Proteomes" id="UP000691718"/>
    </source>
</evidence>
<proteinExistence type="inferred from homology"/>
<feature type="binding site" evidence="13">
    <location>
        <position position="131"/>
    </location>
    <ligand>
        <name>Fe cation</name>
        <dbReference type="ChEBI" id="CHEBI:24875"/>
        <label>1</label>
    </ligand>
</feature>
<feature type="binding site" evidence="12">
    <location>
        <position position="135"/>
    </location>
    <ligand>
        <name>substrate</name>
    </ligand>
</feature>
<evidence type="ECO:0000256" key="10">
    <source>
        <dbReference type="ARBA" id="ARBA00029668"/>
    </source>
</evidence>
<dbReference type="GO" id="GO:0019310">
    <property type="term" value="P:inositol catabolic process"/>
    <property type="evidence" value="ECO:0007669"/>
    <property type="project" value="UniProtKB-UniRule"/>
</dbReference>
<feature type="binding site" evidence="12">
    <location>
        <begin position="149"/>
        <end position="150"/>
    </location>
    <ligand>
        <name>substrate</name>
    </ligand>
</feature>
<evidence type="ECO:0000256" key="14">
    <source>
        <dbReference type="RuleBase" id="RU367039"/>
    </source>
</evidence>
<keyword evidence="8 14" id="KW-0560">Oxidoreductase</keyword>
<name>A0A8S3XYG4_PARAO</name>
<keyword evidence="6 14" id="KW-0963">Cytoplasm</keyword>
<comment type="similarity">
    <text evidence="3 14">Belongs to the myo-inositol oxygenase family.</text>
</comment>
<dbReference type="PANTHER" id="PTHR12588">
    <property type="entry name" value="MYOINOSITOL OXYGENASE"/>
    <property type="match status" value="1"/>
</dbReference>
<dbReference type="EC" id="1.13.99.1" evidence="4 14"/>
<comment type="cofactor">
    <cofactor evidence="13 14">
        <name>Fe cation</name>
        <dbReference type="ChEBI" id="CHEBI:24875"/>
    </cofactor>
    <text evidence="13 14">Binds 2 iron ions per subunit.</text>
</comment>
<comment type="caution">
    <text evidence="16">The sequence shown here is derived from an EMBL/GenBank/DDBJ whole genome shotgun (WGS) entry which is preliminary data.</text>
</comment>
<evidence type="ECO:0000256" key="15">
    <source>
        <dbReference type="SAM" id="MobiDB-lite"/>
    </source>
</evidence>
<evidence type="ECO:0000256" key="3">
    <source>
        <dbReference type="ARBA" id="ARBA00005286"/>
    </source>
</evidence>
<keyword evidence="9 13" id="KW-0408">Iron</keyword>
<dbReference type="PANTHER" id="PTHR12588:SF0">
    <property type="entry name" value="INOSITOL OXYGENASE"/>
    <property type="match status" value="1"/>
</dbReference>
<keyword evidence="7 13" id="KW-0479">Metal-binding</keyword>
<comment type="subcellular location">
    <subcellularLocation>
        <location evidence="1 14">Cytoplasm</location>
    </subcellularLocation>
</comment>
<dbReference type="EMBL" id="CAJQZP010001449">
    <property type="protein sequence ID" value="CAG5046943.1"/>
    <property type="molecule type" value="Genomic_DNA"/>
</dbReference>
<feature type="binding site" evidence="13">
    <location>
        <position position="132"/>
    </location>
    <ligand>
        <name>Fe cation</name>
        <dbReference type="ChEBI" id="CHEBI:24875"/>
        <label>1</label>
    </ligand>
</feature>
<feature type="binding site" evidence="12">
    <location>
        <begin position="93"/>
        <end position="95"/>
    </location>
    <ligand>
        <name>substrate</name>
    </ligand>
</feature>
<comment type="catalytic activity">
    <reaction evidence="11 14">
        <text>myo-inositol + O2 = D-glucuronate + H2O + H(+)</text>
        <dbReference type="Rhea" id="RHEA:23696"/>
        <dbReference type="ChEBI" id="CHEBI:15377"/>
        <dbReference type="ChEBI" id="CHEBI:15378"/>
        <dbReference type="ChEBI" id="CHEBI:15379"/>
        <dbReference type="ChEBI" id="CHEBI:17268"/>
        <dbReference type="ChEBI" id="CHEBI:58720"/>
        <dbReference type="EC" id="1.13.99.1"/>
    </reaction>
</comment>
<accession>A0A8S3XYG4</accession>
<evidence type="ECO:0000256" key="6">
    <source>
        <dbReference type="ARBA" id="ARBA00022490"/>
    </source>
</evidence>
<evidence type="ECO:0000256" key="12">
    <source>
        <dbReference type="PIRSR" id="PIRSR607828-1"/>
    </source>
</evidence>
<reference evidence="16" key="1">
    <citation type="submission" date="2021-04" db="EMBL/GenBank/DDBJ databases">
        <authorList>
            <person name="Tunstrom K."/>
        </authorList>
    </citation>
    <scope>NUCLEOTIDE SEQUENCE</scope>
</reference>
<evidence type="ECO:0000256" key="11">
    <source>
        <dbReference type="ARBA" id="ARBA00048271"/>
    </source>
</evidence>
<feature type="binding site" evidence="13">
    <location>
        <position position="228"/>
    </location>
    <ligand>
        <name>Fe cation</name>
        <dbReference type="ChEBI" id="CHEBI:24875"/>
        <label>1</label>
    </ligand>
</feature>
<comment type="pathway">
    <text evidence="2 14">Polyol metabolism; myo-inositol degradation into D-glucuronate; D-glucuronate from myo-inositol: step 1/1.</text>
</comment>
<protein>
    <recommendedName>
        <fullName evidence="5 14">Inositol oxygenase</fullName>
        <ecNumber evidence="4 14">1.13.99.1</ecNumber>
    </recommendedName>
    <alternativeName>
        <fullName evidence="10 14">Myo-inositol oxygenase</fullName>
    </alternativeName>
</protein>
<keyword evidence="17" id="KW-1185">Reference proteome</keyword>
<dbReference type="InterPro" id="IPR007828">
    <property type="entry name" value="Inositol_oxygenase"/>
</dbReference>
<dbReference type="GO" id="GO:0050113">
    <property type="term" value="F:inositol oxygenase activity"/>
    <property type="evidence" value="ECO:0007669"/>
    <property type="project" value="UniProtKB-UniRule"/>
</dbReference>
<feature type="binding site" evidence="13">
    <location>
        <position position="106"/>
    </location>
    <ligand>
        <name>Fe cation</name>
        <dbReference type="ChEBI" id="CHEBI:24875"/>
        <label>1</label>
    </ligand>
</feature>
<evidence type="ECO:0000256" key="7">
    <source>
        <dbReference type="ARBA" id="ARBA00022723"/>
    </source>
</evidence>
<sequence length="389" mass="45440">MATEVQKSPVSMIDPSQLLRPEPTFNDKPIDAFRDYSVDDADPIKERVRRTYFTMHTNVTVDLVKQKREKWLKFNHFKSTVKDALIKLNELVDESDPDTDLPNIVHAFQTAERIRQDHPDEDWFHLTGLIHDLGKVMAFYGEPQWCVVGDTFPVGCRWADSIVYGPESFKDNADTYNPKYNTKYGIYQPHCGLDNLLMSWSHDEYLYQFLLHNKSKLPEKGLYMIRYHSFYPWHAGGDYRHLTNEKDEQILQWVLEFNKYDLYTKSENVPDIEALWPYYEELIEKYIPGVWDFNMSGISWEPYASKDQDNCLVPSGHLQKCITVDQYGFMAKRSTNTNLVLFTSELKEAVNHNTQVDVIYTDFSKAFDKVNHALLIKKLEAFGISGNLL</sequence>
<dbReference type="OrthoDB" id="5151075at2759"/>
<feature type="binding site" evidence="13">
    <location>
        <position position="202"/>
    </location>
    <ligand>
        <name>Fe cation</name>
        <dbReference type="ChEBI" id="CHEBI:24875"/>
        <label>1</label>
    </ligand>
</feature>
<dbReference type="Proteomes" id="UP000691718">
    <property type="component" value="Unassembled WGS sequence"/>
</dbReference>
<organism evidence="16 17">
    <name type="scientific">Parnassius apollo</name>
    <name type="common">Apollo butterfly</name>
    <name type="synonym">Papilio apollo</name>
    <dbReference type="NCBI Taxonomy" id="110799"/>
    <lineage>
        <taxon>Eukaryota</taxon>
        <taxon>Metazoa</taxon>
        <taxon>Ecdysozoa</taxon>
        <taxon>Arthropoda</taxon>
        <taxon>Hexapoda</taxon>
        <taxon>Insecta</taxon>
        <taxon>Pterygota</taxon>
        <taxon>Neoptera</taxon>
        <taxon>Endopterygota</taxon>
        <taxon>Lepidoptera</taxon>
        <taxon>Glossata</taxon>
        <taxon>Ditrysia</taxon>
        <taxon>Papilionoidea</taxon>
        <taxon>Papilionidae</taxon>
        <taxon>Parnassiinae</taxon>
        <taxon>Parnassini</taxon>
        <taxon>Parnassius</taxon>
        <taxon>Parnassius</taxon>
    </lineage>
</organism>
<evidence type="ECO:0000256" key="13">
    <source>
        <dbReference type="PIRSR" id="PIRSR607828-2"/>
    </source>
</evidence>
<evidence type="ECO:0000256" key="9">
    <source>
        <dbReference type="ARBA" id="ARBA00023004"/>
    </source>
</evidence>
<feature type="binding site" evidence="12">
    <location>
        <position position="34"/>
    </location>
    <ligand>
        <name>substrate</name>
    </ligand>
</feature>
<feature type="binding site" evidence="12">
    <location>
        <begin position="228"/>
        <end position="229"/>
    </location>
    <ligand>
        <name>substrate</name>
    </ligand>
</feature>
<evidence type="ECO:0000256" key="4">
    <source>
        <dbReference type="ARBA" id="ARBA00011919"/>
    </source>
</evidence>
<dbReference type="GO" id="GO:0005737">
    <property type="term" value="C:cytoplasm"/>
    <property type="evidence" value="ECO:0007669"/>
    <property type="project" value="UniProtKB-SubCell"/>
</dbReference>
<evidence type="ECO:0000256" key="5">
    <source>
        <dbReference type="ARBA" id="ARBA00019269"/>
    </source>
</evidence>
<feature type="binding site" evidence="13">
    <location>
        <position position="261"/>
    </location>
    <ligand>
        <name>Fe cation</name>
        <dbReference type="ChEBI" id="CHEBI:24875"/>
        <label>1</label>
    </ligand>
</feature>